<dbReference type="PANTHER" id="PTHR43540:SF9">
    <property type="entry name" value="FAMILY HYDROLASE, PUTATIVE (AFU_ORTHOLOGUE AFUA_2G08700)-RELATED"/>
    <property type="match status" value="1"/>
</dbReference>
<dbReference type="RefSeq" id="XP_016249816.1">
    <property type="nucleotide sequence ID" value="XM_016392297.1"/>
</dbReference>
<reference evidence="4 5" key="1">
    <citation type="submission" date="2015-01" db="EMBL/GenBank/DDBJ databases">
        <title>The Genome Sequence of Cladophialophora immunda CBS83496.</title>
        <authorList>
            <consortium name="The Broad Institute Genomics Platform"/>
            <person name="Cuomo C."/>
            <person name="de Hoog S."/>
            <person name="Gorbushina A."/>
            <person name="Stielow B."/>
            <person name="Teixiera M."/>
            <person name="Abouelleil A."/>
            <person name="Chapman S.B."/>
            <person name="Priest M."/>
            <person name="Young S.K."/>
            <person name="Wortman J."/>
            <person name="Nusbaum C."/>
            <person name="Birren B."/>
        </authorList>
    </citation>
    <scope>NUCLEOTIDE SEQUENCE [LARGE SCALE GENOMIC DNA]</scope>
    <source>
        <strain evidence="4 5">CBS 83496</strain>
    </source>
</reference>
<name>A0A0D2CHF1_9EURO</name>
<gene>
    <name evidence="4" type="ORF">PV07_05406</name>
</gene>
<keyword evidence="5" id="KW-1185">Reference proteome</keyword>
<organism evidence="4 5">
    <name type="scientific">Cladophialophora immunda</name>
    <dbReference type="NCBI Taxonomy" id="569365"/>
    <lineage>
        <taxon>Eukaryota</taxon>
        <taxon>Fungi</taxon>
        <taxon>Dikarya</taxon>
        <taxon>Ascomycota</taxon>
        <taxon>Pezizomycotina</taxon>
        <taxon>Eurotiomycetes</taxon>
        <taxon>Chaetothyriomycetidae</taxon>
        <taxon>Chaetothyriales</taxon>
        <taxon>Herpotrichiellaceae</taxon>
        <taxon>Cladophialophora</taxon>
    </lineage>
</organism>
<protein>
    <recommendedName>
        <fullName evidence="3">Isochorismatase-like domain-containing protein</fullName>
    </recommendedName>
</protein>
<comment type="similarity">
    <text evidence="1">Belongs to the isochorismatase family.</text>
</comment>
<dbReference type="Pfam" id="PF00857">
    <property type="entry name" value="Isochorismatase"/>
    <property type="match status" value="1"/>
</dbReference>
<dbReference type="GeneID" id="27344600"/>
<feature type="domain" description="Isochorismatase-like" evidence="3">
    <location>
        <begin position="29"/>
        <end position="218"/>
    </location>
</feature>
<evidence type="ECO:0000313" key="5">
    <source>
        <dbReference type="Proteomes" id="UP000054466"/>
    </source>
</evidence>
<evidence type="ECO:0000259" key="3">
    <source>
        <dbReference type="Pfam" id="PF00857"/>
    </source>
</evidence>
<proteinExistence type="inferred from homology"/>
<dbReference type="GO" id="GO:0016787">
    <property type="term" value="F:hydrolase activity"/>
    <property type="evidence" value="ECO:0007669"/>
    <property type="project" value="UniProtKB-KW"/>
</dbReference>
<dbReference type="CDD" id="cd00431">
    <property type="entry name" value="cysteine_hydrolases"/>
    <property type="match status" value="1"/>
</dbReference>
<keyword evidence="2" id="KW-0378">Hydrolase</keyword>
<evidence type="ECO:0000256" key="1">
    <source>
        <dbReference type="ARBA" id="ARBA00006336"/>
    </source>
</evidence>
<dbReference type="PANTHER" id="PTHR43540">
    <property type="entry name" value="PEROXYUREIDOACRYLATE/UREIDOACRYLATE AMIDOHYDROLASE-RELATED"/>
    <property type="match status" value="1"/>
</dbReference>
<dbReference type="HOGENOM" id="CLU_068979_8_0_1"/>
<dbReference type="InterPro" id="IPR050272">
    <property type="entry name" value="Isochorismatase-like_hydrls"/>
</dbReference>
<dbReference type="InterPro" id="IPR000868">
    <property type="entry name" value="Isochorismatase-like_dom"/>
</dbReference>
<dbReference type="OrthoDB" id="273340at2759"/>
<dbReference type="InterPro" id="IPR036380">
    <property type="entry name" value="Isochorismatase-like_sf"/>
</dbReference>
<dbReference type="EMBL" id="KN847042">
    <property type="protein sequence ID" value="KIW29600.1"/>
    <property type="molecule type" value="Genomic_DNA"/>
</dbReference>
<dbReference type="SUPFAM" id="SSF52499">
    <property type="entry name" value="Isochorismatase-like hydrolases"/>
    <property type="match status" value="1"/>
</dbReference>
<dbReference type="Proteomes" id="UP000054466">
    <property type="component" value="Unassembled WGS sequence"/>
</dbReference>
<sequence length="237" mass="26265">MVQEVSRWDQVPADPYHYPHDHSLSPETTALVIIDMQRDFCEVGGYFDCQGYDVADARAIIPAIHALLSTARKGSFPVFFTREGHRPDLSTLSSRERFRSRNNPRHLGIGDKGPLGRFLIRGEIGHDVVPELTPLPEEIIIDKPGRGAFAHTDFEHILRLRGIRNLVLTGVTTDVCVSTTMREANDRGFDCVVLEDATAAATPKLHQFALDSVKMEGGIFGAVTQSGKIIEAMKTWA</sequence>
<dbReference type="AlphaFoldDB" id="A0A0D2CHF1"/>
<evidence type="ECO:0000256" key="2">
    <source>
        <dbReference type="ARBA" id="ARBA00022801"/>
    </source>
</evidence>
<evidence type="ECO:0000313" key="4">
    <source>
        <dbReference type="EMBL" id="KIW29600.1"/>
    </source>
</evidence>
<accession>A0A0D2CHF1</accession>
<dbReference type="Gene3D" id="3.40.50.850">
    <property type="entry name" value="Isochorismatase-like"/>
    <property type="match status" value="1"/>
</dbReference>
<dbReference type="VEuPathDB" id="FungiDB:PV07_05406"/>